<name>A0A210Q874_MIZYE</name>
<organism evidence="6 7">
    <name type="scientific">Mizuhopecten yessoensis</name>
    <name type="common">Japanese scallop</name>
    <name type="synonym">Patinopecten yessoensis</name>
    <dbReference type="NCBI Taxonomy" id="6573"/>
    <lineage>
        <taxon>Eukaryota</taxon>
        <taxon>Metazoa</taxon>
        <taxon>Spiralia</taxon>
        <taxon>Lophotrochozoa</taxon>
        <taxon>Mollusca</taxon>
        <taxon>Bivalvia</taxon>
        <taxon>Autobranchia</taxon>
        <taxon>Pteriomorphia</taxon>
        <taxon>Pectinida</taxon>
        <taxon>Pectinoidea</taxon>
        <taxon>Pectinidae</taxon>
        <taxon>Mizuhopecten</taxon>
    </lineage>
</organism>
<evidence type="ECO:0000313" key="7">
    <source>
        <dbReference type="Proteomes" id="UP000242188"/>
    </source>
</evidence>
<dbReference type="SUPFAM" id="SSF57501">
    <property type="entry name" value="Cystine-knot cytokines"/>
    <property type="match status" value="1"/>
</dbReference>
<feature type="region of interest" description="Disordered" evidence="5">
    <location>
        <begin position="240"/>
        <end position="270"/>
    </location>
</feature>
<comment type="subcellular location">
    <subcellularLocation>
        <location evidence="1">Secreted</location>
    </subcellularLocation>
</comment>
<evidence type="ECO:0000256" key="5">
    <source>
        <dbReference type="SAM" id="MobiDB-lite"/>
    </source>
</evidence>
<comment type="similarity">
    <text evidence="2">Belongs to the IL-17 family.</text>
</comment>
<comment type="caution">
    <text evidence="6">The sequence shown here is derived from an EMBL/GenBank/DDBJ whole genome shotgun (WGS) entry which is preliminary data.</text>
</comment>
<dbReference type="EMBL" id="NEDP02004651">
    <property type="protein sequence ID" value="OWF44936.1"/>
    <property type="molecule type" value="Genomic_DNA"/>
</dbReference>
<reference evidence="6 7" key="1">
    <citation type="journal article" date="2017" name="Nat. Ecol. Evol.">
        <title>Scallop genome provides insights into evolution of bilaterian karyotype and development.</title>
        <authorList>
            <person name="Wang S."/>
            <person name="Zhang J."/>
            <person name="Jiao W."/>
            <person name="Li J."/>
            <person name="Xun X."/>
            <person name="Sun Y."/>
            <person name="Guo X."/>
            <person name="Huan P."/>
            <person name="Dong B."/>
            <person name="Zhang L."/>
            <person name="Hu X."/>
            <person name="Sun X."/>
            <person name="Wang J."/>
            <person name="Zhao C."/>
            <person name="Wang Y."/>
            <person name="Wang D."/>
            <person name="Huang X."/>
            <person name="Wang R."/>
            <person name="Lv J."/>
            <person name="Li Y."/>
            <person name="Zhang Z."/>
            <person name="Liu B."/>
            <person name="Lu W."/>
            <person name="Hui Y."/>
            <person name="Liang J."/>
            <person name="Zhou Z."/>
            <person name="Hou R."/>
            <person name="Li X."/>
            <person name="Liu Y."/>
            <person name="Li H."/>
            <person name="Ning X."/>
            <person name="Lin Y."/>
            <person name="Zhao L."/>
            <person name="Xing Q."/>
            <person name="Dou J."/>
            <person name="Li Y."/>
            <person name="Mao J."/>
            <person name="Guo H."/>
            <person name="Dou H."/>
            <person name="Li T."/>
            <person name="Mu C."/>
            <person name="Jiang W."/>
            <person name="Fu Q."/>
            <person name="Fu X."/>
            <person name="Miao Y."/>
            <person name="Liu J."/>
            <person name="Yu Q."/>
            <person name="Li R."/>
            <person name="Liao H."/>
            <person name="Li X."/>
            <person name="Kong Y."/>
            <person name="Jiang Z."/>
            <person name="Chourrout D."/>
            <person name="Li R."/>
            <person name="Bao Z."/>
        </authorList>
    </citation>
    <scope>NUCLEOTIDE SEQUENCE [LARGE SCALE GENOMIC DNA]</scope>
    <source>
        <strain evidence="6 7">PY_sf001</strain>
    </source>
</reference>
<keyword evidence="3" id="KW-0964">Secreted</keyword>
<dbReference type="Pfam" id="PF06083">
    <property type="entry name" value="IL17"/>
    <property type="match status" value="1"/>
</dbReference>
<dbReference type="Proteomes" id="UP000242188">
    <property type="component" value="Unassembled WGS sequence"/>
</dbReference>
<gene>
    <name evidence="6" type="ORF">KP79_PYT16500</name>
</gene>
<keyword evidence="7" id="KW-1185">Reference proteome</keyword>
<evidence type="ECO:0000256" key="2">
    <source>
        <dbReference type="ARBA" id="ARBA00007236"/>
    </source>
</evidence>
<dbReference type="AlphaFoldDB" id="A0A210Q874"/>
<keyword evidence="4" id="KW-0732">Signal</keyword>
<evidence type="ECO:0000313" key="6">
    <source>
        <dbReference type="EMBL" id="OWF44936.1"/>
    </source>
</evidence>
<dbReference type="InterPro" id="IPR029034">
    <property type="entry name" value="Cystine-knot_cytokine"/>
</dbReference>
<dbReference type="Gene3D" id="2.10.90.10">
    <property type="entry name" value="Cystine-knot cytokines"/>
    <property type="match status" value="1"/>
</dbReference>
<sequence>MILPPSAYREHSLQYLSAYMLPSSLYIKSEAFLSSLFLRSVTTGTRTVDIYQLNFIARRPAIEVHTARLCVTFSYKMIFYIVMALHTGIMEASFVPDTTNQPNVTFKYIKTNECASFPETTSIEHSRAICPWTSTIDDNILRIPQRIIVTDETQGLPSKCNSNMTGNFTCETIRRRMNVLWKTNCDDGKCVLEERTITVSVGLTCVQSGNEDDNERDKKCHRSVKRRKKICNKRINECKGKQRRRDRSNVKTESENPYMFELHEQRNKNS</sequence>
<evidence type="ECO:0000256" key="1">
    <source>
        <dbReference type="ARBA" id="ARBA00004613"/>
    </source>
</evidence>
<evidence type="ECO:0000256" key="4">
    <source>
        <dbReference type="ARBA" id="ARBA00022729"/>
    </source>
</evidence>
<evidence type="ECO:0000256" key="3">
    <source>
        <dbReference type="ARBA" id="ARBA00022525"/>
    </source>
</evidence>
<dbReference type="GO" id="GO:0005125">
    <property type="term" value="F:cytokine activity"/>
    <property type="evidence" value="ECO:0007669"/>
    <property type="project" value="InterPro"/>
</dbReference>
<dbReference type="GO" id="GO:0005576">
    <property type="term" value="C:extracellular region"/>
    <property type="evidence" value="ECO:0007669"/>
    <property type="project" value="UniProtKB-SubCell"/>
</dbReference>
<dbReference type="InterPro" id="IPR010345">
    <property type="entry name" value="IL-17_fam"/>
</dbReference>
<proteinExistence type="inferred from homology"/>
<feature type="compositionally biased region" description="Basic and acidic residues" evidence="5">
    <location>
        <begin position="261"/>
        <end position="270"/>
    </location>
</feature>
<protein>
    <submittedName>
        <fullName evidence="6">Uncharacterized protein</fullName>
    </submittedName>
</protein>
<accession>A0A210Q874</accession>